<keyword evidence="2" id="KW-0472">Membrane</keyword>
<sequence>MSNVAEAKPRFSEQSPVGVLVGVAALLLTAAICGILRIDQGVASTATAVAGAVPATIALVANRKRRNLQRDVTQIRAGNLDRPVGLIVVLATAALLVYDTIAGILIALLGLDTTGTLLVTLVGTVGVFFAAAWLSNYLGPRPYLWMTVIVVATFAVRTLIVGISLSFVIQVFGADMVGYLYLGVVIGHLLYLLAALLGTRFGRRHYNEFLKRKAAEVEARIRAQGVAPATAATAGFATPAQPAAEAPIAMPAAAHPASVPGTEQPPAPTPPPPPPVIAPAGWYPDVELRGIQRWWDGTQWTNHRRNAH</sequence>
<comment type="caution">
    <text evidence="4">The sequence shown here is derived from an EMBL/GenBank/DDBJ whole genome shotgun (WGS) entry which is preliminary data.</text>
</comment>
<feature type="domain" description="DUF2510" evidence="3">
    <location>
        <begin position="280"/>
        <end position="307"/>
    </location>
</feature>
<reference evidence="4" key="2">
    <citation type="submission" date="2023-01" db="EMBL/GenBank/DDBJ databases">
        <authorList>
            <person name="Sun Q."/>
            <person name="Evtushenko L."/>
        </authorList>
    </citation>
    <scope>NUCLEOTIDE SEQUENCE</scope>
    <source>
        <strain evidence="4">VKM Ac-1401</strain>
    </source>
</reference>
<feature type="transmembrane region" description="Helical" evidence="2">
    <location>
        <begin position="178"/>
        <end position="197"/>
    </location>
</feature>
<dbReference type="RefSeq" id="WP_271177760.1">
    <property type="nucleotide sequence ID" value="NZ_BAAAJO010000004.1"/>
</dbReference>
<evidence type="ECO:0000256" key="1">
    <source>
        <dbReference type="SAM" id="MobiDB-lite"/>
    </source>
</evidence>
<evidence type="ECO:0000259" key="3">
    <source>
        <dbReference type="Pfam" id="PF10708"/>
    </source>
</evidence>
<dbReference type="Proteomes" id="UP001142372">
    <property type="component" value="Unassembled WGS sequence"/>
</dbReference>
<feature type="transmembrane region" description="Helical" evidence="2">
    <location>
        <begin position="83"/>
        <end position="111"/>
    </location>
</feature>
<feature type="transmembrane region" description="Helical" evidence="2">
    <location>
        <begin position="117"/>
        <end position="136"/>
    </location>
</feature>
<dbReference type="InterPro" id="IPR018929">
    <property type="entry name" value="DUF2510"/>
</dbReference>
<keyword evidence="2" id="KW-1133">Transmembrane helix</keyword>
<reference evidence="4" key="1">
    <citation type="journal article" date="2014" name="Int. J. Syst. Evol. Microbiol.">
        <title>Complete genome sequence of Corynebacterium casei LMG S-19264T (=DSM 44701T), isolated from a smear-ripened cheese.</title>
        <authorList>
            <consortium name="US DOE Joint Genome Institute (JGI-PGF)"/>
            <person name="Walter F."/>
            <person name="Albersmeier A."/>
            <person name="Kalinowski J."/>
            <person name="Ruckert C."/>
        </authorList>
    </citation>
    <scope>NUCLEOTIDE SEQUENCE</scope>
    <source>
        <strain evidence="4">VKM Ac-1401</strain>
    </source>
</reference>
<feature type="compositionally biased region" description="Pro residues" evidence="1">
    <location>
        <begin position="263"/>
        <end position="275"/>
    </location>
</feature>
<feature type="transmembrane region" description="Helical" evidence="2">
    <location>
        <begin position="143"/>
        <end position="172"/>
    </location>
</feature>
<dbReference type="EMBL" id="BSEN01000013">
    <property type="protein sequence ID" value="GLJ77110.1"/>
    <property type="molecule type" value="Genomic_DNA"/>
</dbReference>
<dbReference type="Pfam" id="PF10708">
    <property type="entry name" value="DUF2510"/>
    <property type="match status" value="1"/>
</dbReference>
<feature type="transmembrane region" description="Helical" evidence="2">
    <location>
        <begin position="44"/>
        <end position="62"/>
    </location>
</feature>
<evidence type="ECO:0000313" key="4">
    <source>
        <dbReference type="EMBL" id="GLJ77110.1"/>
    </source>
</evidence>
<evidence type="ECO:0000256" key="2">
    <source>
        <dbReference type="SAM" id="Phobius"/>
    </source>
</evidence>
<feature type="region of interest" description="Disordered" evidence="1">
    <location>
        <begin position="252"/>
        <end position="275"/>
    </location>
</feature>
<proteinExistence type="predicted"/>
<accession>A0A9W6HBK7</accession>
<organism evidence="4 5">
    <name type="scientific">Leifsonia poae</name>
    <dbReference type="NCBI Taxonomy" id="110933"/>
    <lineage>
        <taxon>Bacteria</taxon>
        <taxon>Bacillati</taxon>
        <taxon>Actinomycetota</taxon>
        <taxon>Actinomycetes</taxon>
        <taxon>Micrococcales</taxon>
        <taxon>Microbacteriaceae</taxon>
        <taxon>Leifsonia</taxon>
    </lineage>
</organism>
<protein>
    <recommendedName>
        <fullName evidence="3">DUF2510 domain-containing protein</fullName>
    </recommendedName>
</protein>
<keyword evidence="2" id="KW-0812">Transmembrane</keyword>
<dbReference type="AlphaFoldDB" id="A0A9W6HBK7"/>
<gene>
    <name evidence="4" type="ORF">GCM10017584_26840</name>
</gene>
<name>A0A9W6HBK7_9MICO</name>
<feature type="transmembrane region" description="Helical" evidence="2">
    <location>
        <begin position="17"/>
        <end position="38"/>
    </location>
</feature>
<evidence type="ECO:0000313" key="5">
    <source>
        <dbReference type="Proteomes" id="UP001142372"/>
    </source>
</evidence>
<keyword evidence="5" id="KW-1185">Reference proteome</keyword>